<protein>
    <submittedName>
        <fullName evidence="1">Uncharacterized protein</fullName>
    </submittedName>
</protein>
<dbReference type="EMBL" id="SGSQ01000041">
    <property type="protein sequence ID" value="RZG43093.1"/>
    <property type="molecule type" value="Genomic_DNA"/>
</dbReference>
<comment type="caution">
    <text evidence="1">The sequence shown here is derived from an EMBL/GenBank/DDBJ whole genome shotgun (WGS) entry which is preliminary data.</text>
</comment>
<dbReference type="Proteomes" id="UP000293863">
    <property type="component" value="Unassembled WGS sequence"/>
</dbReference>
<dbReference type="AlphaFoldDB" id="A0A4Q7ACK5"/>
<proteinExistence type="predicted"/>
<keyword evidence="2" id="KW-1185">Reference proteome</keyword>
<evidence type="ECO:0000313" key="2">
    <source>
        <dbReference type="Proteomes" id="UP000293863"/>
    </source>
</evidence>
<name>A0A4Q7ACK5_9GAMM</name>
<evidence type="ECO:0000313" key="1">
    <source>
        <dbReference type="EMBL" id="RZG43093.1"/>
    </source>
</evidence>
<dbReference type="RefSeq" id="WP_000149838.1">
    <property type="nucleotide sequence ID" value="NZ_SGSQ01000041.1"/>
</dbReference>
<gene>
    <name evidence="1" type="ORF">EXU28_18010</name>
</gene>
<accession>A0A4Q7ACK5</accession>
<organism evidence="1 2">
    <name type="scientific">Acinetobacter wuhouensis</name>
    <dbReference type="NCBI Taxonomy" id="1879050"/>
    <lineage>
        <taxon>Bacteria</taxon>
        <taxon>Pseudomonadati</taxon>
        <taxon>Pseudomonadota</taxon>
        <taxon>Gammaproteobacteria</taxon>
        <taxon>Moraxellales</taxon>
        <taxon>Moraxellaceae</taxon>
        <taxon>Acinetobacter</taxon>
    </lineage>
</organism>
<sequence length="148" mass="16902">MTHSVDRLIHNSLKEICKKCKEDFSGLAIVCYEDLSHLPYISLHKEQFFTDFDLKNINETLLRISTYSSAYHDGFHFYDINSKKLTHISQFISPPLESVAYMNIENIIPCGAREMTAYLTSSIQGIFCVGLISANKTIKVFKNNSIVK</sequence>
<reference evidence="1 2" key="1">
    <citation type="submission" date="2019-02" db="EMBL/GenBank/DDBJ databases">
        <title>The Batch Genome Submission of Acinetobacter spp. strains.</title>
        <authorList>
            <person name="Qin J."/>
            <person name="Hu Y."/>
            <person name="Ye H."/>
            <person name="Wei L."/>
            <person name="Feng Y."/>
            <person name="Zong Z."/>
        </authorList>
    </citation>
    <scope>NUCLEOTIDE SEQUENCE [LARGE SCALE GENOMIC DNA]</scope>
    <source>
        <strain evidence="1 2">WCHAW060049</strain>
    </source>
</reference>